<evidence type="ECO:0000313" key="2">
    <source>
        <dbReference type="Proteomes" id="UP000233556"/>
    </source>
</evidence>
<dbReference type="Proteomes" id="UP000233556">
    <property type="component" value="Unassembled WGS sequence"/>
</dbReference>
<keyword evidence="2" id="KW-1185">Reference proteome</keyword>
<dbReference type="EMBL" id="KZ506074">
    <property type="protein sequence ID" value="PKU41782.1"/>
    <property type="molecule type" value="Genomic_DNA"/>
</dbReference>
<name>A0A2I0U6Z0_LIMLA</name>
<dbReference type="OrthoDB" id="416454at2759"/>
<sequence length="88" mass="10327">MAKHLGSSAPSGNLQLSRVVDMSERSDAIQRDLDKLNKWTHVNLMKFNKAKCKLFHMSWHNPWYQYRLGDERIERSPAKKDLGELENE</sequence>
<evidence type="ECO:0000313" key="1">
    <source>
        <dbReference type="EMBL" id="PKU41782.1"/>
    </source>
</evidence>
<gene>
    <name evidence="1" type="ORF">llap_7914</name>
</gene>
<dbReference type="AlphaFoldDB" id="A0A2I0U6Z0"/>
<accession>A0A2I0U6Z0</accession>
<proteinExistence type="predicted"/>
<protein>
    <recommendedName>
        <fullName evidence="3">Rna-directed dna polymerase from mobile element jockey-like</fullName>
    </recommendedName>
</protein>
<reference evidence="2" key="1">
    <citation type="submission" date="2017-11" db="EMBL/GenBank/DDBJ databases">
        <authorList>
            <person name="Lima N.C."/>
            <person name="Parody-Merino A.M."/>
            <person name="Battley P.F."/>
            <person name="Fidler A.E."/>
            <person name="Prosdocimi F."/>
        </authorList>
    </citation>
    <scope>NUCLEOTIDE SEQUENCE [LARGE SCALE GENOMIC DNA]</scope>
</reference>
<evidence type="ECO:0008006" key="3">
    <source>
        <dbReference type="Google" id="ProtNLM"/>
    </source>
</evidence>
<reference evidence="2" key="2">
    <citation type="submission" date="2017-12" db="EMBL/GenBank/DDBJ databases">
        <title>Genome sequence of the Bar-tailed Godwit (Limosa lapponica baueri).</title>
        <authorList>
            <person name="Lima N.C.B."/>
            <person name="Parody-Merino A.M."/>
            <person name="Battley P.F."/>
            <person name="Fidler A.E."/>
            <person name="Prosdocimi F."/>
        </authorList>
    </citation>
    <scope>NUCLEOTIDE SEQUENCE [LARGE SCALE GENOMIC DNA]</scope>
</reference>
<organism evidence="1 2">
    <name type="scientific">Limosa lapponica baueri</name>
    <dbReference type="NCBI Taxonomy" id="1758121"/>
    <lineage>
        <taxon>Eukaryota</taxon>
        <taxon>Metazoa</taxon>
        <taxon>Chordata</taxon>
        <taxon>Craniata</taxon>
        <taxon>Vertebrata</taxon>
        <taxon>Euteleostomi</taxon>
        <taxon>Archelosauria</taxon>
        <taxon>Archosauria</taxon>
        <taxon>Dinosauria</taxon>
        <taxon>Saurischia</taxon>
        <taxon>Theropoda</taxon>
        <taxon>Coelurosauria</taxon>
        <taxon>Aves</taxon>
        <taxon>Neognathae</taxon>
        <taxon>Neoaves</taxon>
        <taxon>Charadriiformes</taxon>
        <taxon>Scolopacidae</taxon>
        <taxon>Limosa</taxon>
    </lineage>
</organism>